<dbReference type="PANTHER" id="PTHR18901:SF38">
    <property type="entry name" value="PSEUDOURIDINE-5'-PHOSPHATASE"/>
    <property type="match status" value="1"/>
</dbReference>
<sequence length="225" mass="24519">MITIGNFSPSPSTAAYRAVVFDMDGVLADSEPLYFEIERASFARYGITLGEAEQHAFVGVSLEEMWRTIKERYGLEPSLDTLLANHQRSVLEAVAAHTSLQPIPESAAFIRWLKTRGYRIAVASSSPIALIHLLLGQIGCLRDFDIIASGEEVKHSKPAPDVFLLAAERLGVPASECLAIEDSHNGVKAAKAAGMQVAGFRNPNSGNQDLTPADWIVTDYSRFMI</sequence>
<gene>
    <name evidence="1" type="ORF">PaecuDRAFT_3189</name>
</gene>
<dbReference type="SFLD" id="SFLDS00003">
    <property type="entry name" value="Haloacid_Dehalogenase"/>
    <property type="match status" value="1"/>
</dbReference>
<dbReference type="InterPro" id="IPR036412">
    <property type="entry name" value="HAD-like_sf"/>
</dbReference>
<dbReference type="PANTHER" id="PTHR18901">
    <property type="entry name" value="2-DEOXYGLUCOSE-6-PHOSPHATE PHOSPHATASE 2"/>
    <property type="match status" value="1"/>
</dbReference>
<dbReference type="Pfam" id="PF00702">
    <property type="entry name" value="Hydrolase"/>
    <property type="match status" value="1"/>
</dbReference>
<dbReference type="Gene3D" id="3.40.50.1000">
    <property type="entry name" value="HAD superfamily/HAD-like"/>
    <property type="match status" value="1"/>
</dbReference>
<accession>E0IC00</accession>
<dbReference type="RefSeq" id="WP_006039177.1">
    <property type="nucleotide sequence ID" value="NZ_AEDD01000008.1"/>
</dbReference>
<dbReference type="eggNOG" id="COG0637">
    <property type="taxonomic scope" value="Bacteria"/>
</dbReference>
<dbReference type="NCBIfam" id="TIGR01509">
    <property type="entry name" value="HAD-SF-IA-v3"/>
    <property type="match status" value="1"/>
</dbReference>
<dbReference type="Gene3D" id="1.10.150.240">
    <property type="entry name" value="Putative phosphatase, domain 2"/>
    <property type="match status" value="1"/>
</dbReference>
<dbReference type="OrthoDB" id="9797743at2"/>
<dbReference type="InterPro" id="IPR023214">
    <property type="entry name" value="HAD_sf"/>
</dbReference>
<keyword evidence="1" id="KW-0378">Hydrolase</keyword>
<dbReference type="InterPro" id="IPR023198">
    <property type="entry name" value="PGP-like_dom2"/>
</dbReference>
<name>E0IC00_9BACL</name>
<dbReference type="SFLD" id="SFLDG01135">
    <property type="entry name" value="C1.5.6:_HAD__Beta-PGM__Phospha"/>
    <property type="match status" value="1"/>
</dbReference>
<dbReference type="Proteomes" id="UP000005387">
    <property type="component" value="Unassembled WGS sequence"/>
</dbReference>
<dbReference type="STRING" id="717606.PaecuDRAFT_3189"/>
<dbReference type="GO" id="GO:0016787">
    <property type="term" value="F:hydrolase activity"/>
    <property type="evidence" value="ECO:0007669"/>
    <property type="project" value="UniProtKB-KW"/>
</dbReference>
<dbReference type="AlphaFoldDB" id="E0IC00"/>
<dbReference type="InterPro" id="IPR006439">
    <property type="entry name" value="HAD-SF_hydro_IA"/>
</dbReference>
<evidence type="ECO:0000313" key="2">
    <source>
        <dbReference type="Proteomes" id="UP000005387"/>
    </source>
</evidence>
<dbReference type="SUPFAM" id="SSF56784">
    <property type="entry name" value="HAD-like"/>
    <property type="match status" value="1"/>
</dbReference>
<evidence type="ECO:0000313" key="1">
    <source>
        <dbReference type="EMBL" id="EFM10230.1"/>
    </source>
</evidence>
<proteinExistence type="predicted"/>
<reference evidence="1 2" key="1">
    <citation type="submission" date="2010-07" db="EMBL/GenBank/DDBJ databases">
        <title>The draft genome of Paenibacillus curdlanolyticus YK9.</title>
        <authorList>
            <consortium name="US DOE Joint Genome Institute (JGI-PGF)"/>
            <person name="Lucas S."/>
            <person name="Copeland A."/>
            <person name="Lapidus A."/>
            <person name="Cheng J.-F."/>
            <person name="Bruce D."/>
            <person name="Goodwin L."/>
            <person name="Pitluck S."/>
            <person name="Land M.L."/>
            <person name="Hauser L."/>
            <person name="Chang Y.-J."/>
            <person name="Jeffries C."/>
            <person name="Anderson I.J."/>
            <person name="Johnson E."/>
            <person name="Loganathan U."/>
            <person name="Mulhopadhyay B."/>
            <person name="Kyrpides N."/>
            <person name="Woyke T.J."/>
        </authorList>
    </citation>
    <scope>NUCLEOTIDE SEQUENCE [LARGE SCALE GENOMIC DNA]</scope>
    <source>
        <strain evidence="1 2">YK9</strain>
    </source>
</reference>
<dbReference type="SFLD" id="SFLDG01129">
    <property type="entry name" value="C1.5:_HAD__Beta-PGM__Phosphata"/>
    <property type="match status" value="1"/>
</dbReference>
<dbReference type="CDD" id="cd16423">
    <property type="entry name" value="HAD_BPGM-like"/>
    <property type="match status" value="1"/>
</dbReference>
<organism evidence="1 2">
    <name type="scientific">Paenibacillus curdlanolyticus YK9</name>
    <dbReference type="NCBI Taxonomy" id="717606"/>
    <lineage>
        <taxon>Bacteria</taxon>
        <taxon>Bacillati</taxon>
        <taxon>Bacillota</taxon>
        <taxon>Bacilli</taxon>
        <taxon>Bacillales</taxon>
        <taxon>Paenibacillaceae</taxon>
        <taxon>Paenibacillus</taxon>
    </lineage>
</organism>
<keyword evidence="2" id="KW-1185">Reference proteome</keyword>
<dbReference type="PRINTS" id="PR00413">
    <property type="entry name" value="HADHALOGNASE"/>
</dbReference>
<protein>
    <submittedName>
        <fullName evidence="1">HAD-superfamily hydrolase, subfamily IA, variant 3</fullName>
    </submittedName>
</protein>
<dbReference type="EMBL" id="AEDD01000008">
    <property type="protein sequence ID" value="EFM10230.1"/>
    <property type="molecule type" value="Genomic_DNA"/>
</dbReference>